<dbReference type="InterPro" id="IPR044822">
    <property type="entry name" value="Myb_DNA-bind_4"/>
</dbReference>
<evidence type="ECO:0000313" key="9">
    <source>
        <dbReference type="RefSeq" id="XP_050935913.1"/>
    </source>
</evidence>
<feature type="compositionally biased region" description="Basic residues" evidence="6">
    <location>
        <begin position="181"/>
        <end position="190"/>
    </location>
</feature>
<evidence type="ECO:0000256" key="4">
    <source>
        <dbReference type="ARBA" id="ARBA00023163"/>
    </source>
</evidence>
<evidence type="ECO:0000256" key="2">
    <source>
        <dbReference type="ARBA" id="ARBA00023015"/>
    </source>
</evidence>
<dbReference type="PANTHER" id="PTHR21654:SF7">
    <property type="entry name" value="HOMEODOMAIN-LIKE SUPERFAMILY PROTEIN"/>
    <property type="match status" value="1"/>
</dbReference>
<dbReference type="Proteomes" id="UP001652600">
    <property type="component" value="Chromosome 12"/>
</dbReference>
<dbReference type="Gene3D" id="1.10.10.60">
    <property type="entry name" value="Homeodomain-like"/>
    <property type="match status" value="1"/>
</dbReference>
<feature type="domain" description="Myb-like" evidence="7">
    <location>
        <begin position="305"/>
        <end position="362"/>
    </location>
</feature>
<keyword evidence="3" id="KW-0238">DNA-binding</keyword>
<evidence type="ECO:0000313" key="8">
    <source>
        <dbReference type="Proteomes" id="UP001652600"/>
    </source>
</evidence>
<keyword evidence="5" id="KW-0539">Nucleus</keyword>
<keyword evidence="2" id="KW-0805">Transcription regulation</keyword>
<evidence type="ECO:0000259" key="7">
    <source>
        <dbReference type="PROSITE" id="PS50090"/>
    </source>
</evidence>
<dbReference type="SMART" id="SM00717">
    <property type="entry name" value="SANT"/>
    <property type="match status" value="1"/>
</dbReference>
<evidence type="ECO:0000256" key="3">
    <source>
        <dbReference type="ARBA" id="ARBA00023125"/>
    </source>
</evidence>
<feature type="region of interest" description="Disordered" evidence="6">
    <location>
        <begin position="156"/>
        <end position="190"/>
    </location>
</feature>
<dbReference type="Pfam" id="PF13837">
    <property type="entry name" value="Myb_DNA-bind_4"/>
    <property type="match status" value="1"/>
</dbReference>
<dbReference type="PANTHER" id="PTHR21654">
    <property type="entry name" value="FI21293P1"/>
    <property type="match status" value="1"/>
</dbReference>
<dbReference type="InterPro" id="IPR001005">
    <property type="entry name" value="SANT/Myb"/>
</dbReference>
<sequence length="448" mass="50647">MDLFTADHRIPTSDNFPQHVAPFPDPTDLLYAAPSAVFPPTDIINHLSNPPPPPQKLRPIRCNGRSPAGSQAENIFDGALRSFQCVSSSPEGGFSGDQLCVANIDPCQYFDSLAKDEKPEVKHNGSFGDIIANDYFSEEETKNGGSGAAIAAENLSRSREEPQLDNDSCSTSDGGDAVFSSKKHLSHKRKRTRRSLEHFVEKLVLKVMHKQEEMHMQLIDMIERKEKERTVREEAWKQREIERIKRDEELRAQETSRSLAIISLIQNLLGNEIQISRPVENQCTEDDGGESSIQKELKCDPSGRRWPQAEVQSLISLRTSLEHKFRATGSKGSIWEEISIEMQKMGYKRSAKKCKEKWENMNKYFKRTIVTGKASIANGKTCPYFQELDILYRNGVVNTGAVFDSTNTENNSKAERSIDPFHEDAFVEGEREHIKQEQALDMTLFVPL</sequence>
<comment type="subcellular location">
    <subcellularLocation>
        <location evidence="1">Nucleus</location>
    </subcellularLocation>
</comment>
<proteinExistence type="predicted"/>
<reference evidence="9" key="1">
    <citation type="submission" date="2025-08" db="UniProtKB">
        <authorList>
            <consortium name="RefSeq"/>
        </authorList>
    </citation>
    <scope>IDENTIFICATION</scope>
    <source>
        <tissue evidence="9">Stem</tissue>
    </source>
</reference>
<gene>
    <name evidence="9" type="primary">LOC103501749</name>
</gene>
<organism evidence="8 9">
    <name type="scientific">Cucumis melo</name>
    <name type="common">Muskmelon</name>
    <dbReference type="NCBI Taxonomy" id="3656"/>
    <lineage>
        <taxon>Eukaryota</taxon>
        <taxon>Viridiplantae</taxon>
        <taxon>Streptophyta</taxon>
        <taxon>Embryophyta</taxon>
        <taxon>Tracheophyta</taxon>
        <taxon>Spermatophyta</taxon>
        <taxon>Magnoliopsida</taxon>
        <taxon>eudicotyledons</taxon>
        <taxon>Gunneridae</taxon>
        <taxon>Pentapetalae</taxon>
        <taxon>rosids</taxon>
        <taxon>fabids</taxon>
        <taxon>Cucurbitales</taxon>
        <taxon>Cucurbitaceae</taxon>
        <taxon>Benincaseae</taxon>
        <taxon>Cucumis</taxon>
    </lineage>
</organism>
<dbReference type="PROSITE" id="PS50090">
    <property type="entry name" value="MYB_LIKE"/>
    <property type="match status" value="1"/>
</dbReference>
<keyword evidence="4" id="KW-0804">Transcription</keyword>
<dbReference type="RefSeq" id="XP_050935913.1">
    <property type="nucleotide sequence ID" value="XM_051079956.1"/>
</dbReference>
<name>A0ABM3KDQ8_CUCME</name>
<evidence type="ECO:0000256" key="1">
    <source>
        <dbReference type="ARBA" id="ARBA00004123"/>
    </source>
</evidence>
<evidence type="ECO:0000256" key="5">
    <source>
        <dbReference type="ARBA" id="ARBA00023242"/>
    </source>
</evidence>
<dbReference type="GeneID" id="103501749"/>
<evidence type="ECO:0000256" key="6">
    <source>
        <dbReference type="SAM" id="MobiDB-lite"/>
    </source>
</evidence>
<protein>
    <submittedName>
        <fullName evidence="9">Trihelix transcription factor GTL1 isoform X1</fullName>
    </submittedName>
</protein>
<dbReference type="CDD" id="cd12203">
    <property type="entry name" value="GT1"/>
    <property type="match status" value="1"/>
</dbReference>
<keyword evidence="8" id="KW-1185">Reference proteome</keyword>
<accession>A0ABM3KDQ8</accession>